<dbReference type="PANTHER" id="PTHR35908:SF1">
    <property type="entry name" value="CONSERVED PROTEIN"/>
    <property type="match status" value="1"/>
</dbReference>
<protein>
    <recommendedName>
        <fullName evidence="1">Glyoxalase-like domain-containing protein</fullName>
    </recommendedName>
</protein>
<dbReference type="InterPro" id="IPR041581">
    <property type="entry name" value="Glyoxalase_6"/>
</dbReference>
<proteinExistence type="predicted"/>
<dbReference type="Gene3D" id="3.10.180.10">
    <property type="entry name" value="2,3-Dihydroxybiphenyl 1,2-Dioxygenase, domain 1"/>
    <property type="match status" value="2"/>
</dbReference>
<accession>A0A917SBK6</accession>
<dbReference type="PANTHER" id="PTHR35908">
    <property type="entry name" value="HYPOTHETICAL FUSION PROTEIN"/>
    <property type="match status" value="1"/>
</dbReference>
<evidence type="ECO:0000313" key="2">
    <source>
        <dbReference type="EMBL" id="GGL68379.1"/>
    </source>
</evidence>
<dbReference type="EMBL" id="BMMZ01000006">
    <property type="protein sequence ID" value="GGL68379.1"/>
    <property type="molecule type" value="Genomic_DNA"/>
</dbReference>
<organism evidence="2 3">
    <name type="scientific">Microlunatus endophyticus</name>
    <dbReference type="NCBI Taxonomy" id="1716077"/>
    <lineage>
        <taxon>Bacteria</taxon>
        <taxon>Bacillati</taxon>
        <taxon>Actinomycetota</taxon>
        <taxon>Actinomycetes</taxon>
        <taxon>Propionibacteriales</taxon>
        <taxon>Propionibacteriaceae</taxon>
        <taxon>Microlunatus</taxon>
    </lineage>
</organism>
<evidence type="ECO:0000313" key="3">
    <source>
        <dbReference type="Proteomes" id="UP000613840"/>
    </source>
</evidence>
<comment type="caution">
    <text evidence="2">The sequence shown here is derived from an EMBL/GenBank/DDBJ whole genome shotgun (WGS) entry which is preliminary data.</text>
</comment>
<reference evidence="2" key="1">
    <citation type="journal article" date="2014" name="Int. J. Syst. Evol. Microbiol.">
        <title>Complete genome sequence of Corynebacterium casei LMG S-19264T (=DSM 44701T), isolated from a smear-ripened cheese.</title>
        <authorList>
            <consortium name="US DOE Joint Genome Institute (JGI-PGF)"/>
            <person name="Walter F."/>
            <person name="Albersmeier A."/>
            <person name="Kalinowski J."/>
            <person name="Ruckert C."/>
        </authorList>
    </citation>
    <scope>NUCLEOTIDE SEQUENCE</scope>
    <source>
        <strain evidence="2">CGMCC 4.7306</strain>
    </source>
</reference>
<dbReference type="RefSeq" id="WP_188896037.1">
    <property type="nucleotide sequence ID" value="NZ_BMMZ01000006.1"/>
</dbReference>
<gene>
    <name evidence="2" type="ORF">GCM10011575_28760</name>
</gene>
<feature type="domain" description="Glyoxalase-like" evidence="1">
    <location>
        <begin position="312"/>
        <end position="416"/>
    </location>
</feature>
<dbReference type="AlphaFoldDB" id="A0A917SBK6"/>
<feature type="domain" description="Glyoxalase-like" evidence="1">
    <location>
        <begin position="115"/>
        <end position="209"/>
    </location>
</feature>
<name>A0A917SBK6_9ACTN</name>
<dbReference type="InterPro" id="IPR029068">
    <property type="entry name" value="Glyas_Bleomycin-R_OHBP_Dase"/>
</dbReference>
<dbReference type="Proteomes" id="UP000613840">
    <property type="component" value="Unassembled WGS sequence"/>
</dbReference>
<reference evidence="2" key="2">
    <citation type="submission" date="2020-09" db="EMBL/GenBank/DDBJ databases">
        <authorList>
            <person name="Sun Q."/>
            <person name="Zhou Y."/>
        </authorList>
    </citation>
    <scope>NUCLEOTIDE SEQUENCE</scope>
    <source>
        <strain evidence="2">CGMCC 4.7306</strain>
    </source>
</reference>
<keyword evidence="3" id="KW-1185">Reference proteome</keyword>
<dbReference type="Pfam" id="PF18029">
    <property type="entry name" value="Glyoxalase_6"/>
    <property type="match status" value="2"/>
</dbReference>
<dbReference type="SUPFAM" id="SSF54593">
    <property type="entry name" value="Glyoxalase/Bleomycin resistance protein/Dihydroxybiphenyl dioxygenase"/>
    <property type="match status" value="1"/>
</dbReference>
<sequence>MAAEQIRGWEFQDGAKDWRVLSTSGVGAWFATASHRDGATLVRRIVDARAGDHAAGSMQPNVDLRGSGVQIWIPIPDTGRLTVADLALAQDISAAARELALTPDPSVPQNLEWGIDTEDKATLSPFWQTLLGYEDTEYDDLLDPLRRDPRVWFYPAAPRPLRDRIHFDVAVAAEIAEQRVADARPHGARGDWSPHDGRVLLTDAEGNEVDYIPAGGLGDGSGVTDWRLLFGGMVFYPTRDFEQSATFASNVAQVADEVGLPLMIDIRPAGIMIDTGKDQWEDERFGETARRVQTAAREEGLTADPRRLRFLQVCIDAVDVPSVREFWRVVLGYQNDPREFVTDIYDPRRLNHPMIFQQMDPNDIARREQRNRIHLDLYLPDDQVAGRKLAALAAGGRYTRDDGGTIADPEGNEVDIGKAIADRPV</sequence>
<evidence type="ECO:0000259" key="1">
    <source>
        <dbReference type="Pfam" id="PF18029"/>
    </source>
</evidence>